<dbReference type="GeneID" id="116209198"/>
<feature type="domain" description="Trichome birefringence-like C-terminal" evidence="8">
    <location>
        <begin position="117"/>
        <end position="407"/>
    </location>
</feature>
<dbReference type="EMBL" id="MTKT01005400">
    <property type="protein sequence ID" value="OWM67092.1"/>
    <property type="molecule type" value="Genomic_DNA"/>
</dbReference>
<proteinExistence type="inferred from homology"/>
<evidence type="ECO:0000313" key="11">
    <source>
        <dbReference type="Proteomes" id="UP000197138"/>
    </source>
</evidence>
<evidence type="ECO:0000259" key="8">
    <source>
        <dbReference type="Pfam" id="PF13839"/>
    </source>
</evidence>
<protein>
    <submittedName>
        <fullName evidence="13">Protein trichome birefringence-like 34</fullName>
    </submittedName>
</protein>
<evidence type="ECO:0000256" key="2">
    <source>
        <dbReference type="ARBA" id="ARBA00007727"/>
    </source>
</evidence>
<dbReference type="PANTHER" id="PTHR32285">
    <property type="entry name" value="PROTEIN TRICHOME BIREFRINGENCE-LIKE 9-RELATED"/>
    <property type="match status" value="1"/>
</dbReference>
<dbReference type="AlphaFoldDB" id="A0A218W4Q8"/>
<keyword evidence="6 7" id="KW-0472">Membrane</keyword>
<dbReference type="OrthoDB" id="2016263at2759"/>
<dbReference type="InterPro" id="IPR026057">
    <property type="entry name" value="TBL_C"/>
</dbReference>
<accession>A0A218W4Q8</accession>
<keyword evidence="12" id="KW-1185">Reference proteome</keyword>
<reference evidence="10" key="2">
    <citation type="submission" date="2017-06" db="EMBL/GenBank/DDBJ databases">
        <title>The pomegranate genome and the genomics of punicalagin biosynthesis.</title>
        <authorList>
            <person name="Xu C."/>
        </authorList>
    </citation>
    <scope>NUCLEOTIDE SEQUENCE [LARGE SCALE GENOMIC DNA]</scope>
    <source>
        <tissue evidence="10">Fresh leaf</tissue>
    </source>
</reference>
<gene>
    <name evidence="13" type="primary">LOC116209198</name>
    <name evidence="10" type="ORF">CDL15_Pgr000544</name>
</gene>
<reference evidence="12" key="3">
    <citation type="journal article" date="2020" name="Plant Biotechnol. J.">
        <title>The pomegranate (Punica granatum L.) draft genome dissects genetic divergence between soft- and hard-seeded cultivars.</title>
        <authorList>
            <person name="Luo X."/>
            <person name="Li H."/>
            <person name="Wu Z."/>
            <person name="Yao W."/>
            <person name="Zhao P."/>
            <person name="Cao D."/>
            <person name="Yu H."/>
            <person name="Li K."/>
            <person name="Poudel K."/>
            <person name="Zhao D."/>
            <person name="Zhang F."/>
            <person name="Xia X."/>
            <person name="Chen L."/>
            <person name="Wang Q."/>
            <person name="Jing D."/>
            <person name="Cao S."/>
        </authorList>
    </citation>
    <scope>NUCLEOTIDE SEQUENCE [LARGE SCALE GENOMIC DNA]</scope>
</reference>
<keyword evidence="4" id="KW-0735">Signal-anchor</keyword>
<dbReference type="Pfam" id="PF14416">
    <property type="entry name" value="PMR5N"/>
    <property type="match status" value="1"/>
</dbReference>
<sequence length="421" mass="48715">MANLQGRATPWGSLRGRFDLLMALVIAAITLTIIYLARDAEPPPSEEEGGVSGMGKAGRREGECNLFSGRWVYDNMSYPLYKGLECKFLSDDFACEKYGREDLGYQNWRWQPHDCDLPRFNATAMLERLRNKRIVFVGDSLNRGQWVSMVCLVESAIPSNSVNLLSSPGKSSVMVFKAKEYNASIEFYWAPLLVESNCDDPRKPDPDRTVRIQAIKKHARHWSDADILVFDTYLWWRWSNVKVLWGSFESPSGIYKEVKKLRAYEMALNTWSQWMEIHVNRSKTELFFVSMSPTHYRAEEWGGVAGKNCYQETQPITKEDYWGSGSDQAMMRVVETVIDDLRARGVTVKILNITQLSEYRKEAHPTIYRKQWVPLKEEQLANPMSYADCYHWCLPGVPDVWNELLYAHIFKNWVPKLEENV</sequence>
<evidence type="ECO:0000256" key="6">
    <source>
        <dbReference type="ARBA" id="ARBA00023136"/>
    </source>
</evidence>
<evidence type="ECO:0000256" key="5">
    <source>
        <dbReference type="ARBA" id="ARBA00022989"/>
    </source>
</evidence>
<keyword evidence="3 7" id="KW-0812">Transmembrane</keyword>
<reference evidence="13" key="4">
    <citation type="submission" date="2025-04" db="UniProtKB">
        <authorList>
            <consortium name="RefSeq"/>
        </authorList>
    </citation>
    <scope>IDENTIFICATION</scope>
    <source>
        <tissue evidence="13">Leaf</tissue>
    </source>
</reference>
<keyword evidence="5 7" id="KW-1133">Transmembrane helix</keyword>
<dbReference type="RefSeq" id="XP_031398639.1">
    <property type="nucleotide sequence ID" value="XM_031542779.1"/>
</dbReference>
<evidence type="ECO:0000256" key="1">
    <source>
        <dbReference type="ARBA" id="ARBA00004167"/>
    </source>
</evidence>
<dbReference type="Proteomes" id="UP000515151">
    <property type="component" value="Chromosome 5"/>
</dbReference>
<dbReference type="GO" id="GO:0005794">
    <property type="term" value="C:Golgi apparatus"/>
    <property type="evidence" value="ECO:0007669"/>
    <property type="project" value="TreeGrafter"/>
</dbReference>
<dbReference type="InterPro" id="IPR029962">
    <property type="entry name" value="TBL"/>
</dbReference>
<evidence type="ECO:0000256" key="4">
    <source>
        <dbReference type="ARBA" id="ARBA00022968"/>
    </source>
</evidence>
<dbReference type="GO" id="GO:0016020">
    <property type="term" value="C:membrane"/>
    <property type="evidence" value="ECO:0007669"/>
    <property type="project" value="UniProtKB-SubCell"/>
</dbReference>
<dbReference type="GO" id="GO:0016413">
    <property type="term" value="F:O-acetyltransferase activity"/>
    <property type="evidence" value="ECO:0007669"/>
    <property type="project" value="InterPro"/>
</dbReference>
<comment type="similarity">
    <text evidence="2">Belongs to the PC-esterase family. TBL subfamily.</text>
</comment>
<dbReference type="Proteomes" id="UP000197138">
    <property type="component" value="Unassembled WGS sequence"/>
</dbReference>
<evidence type="ECO:0000259" key="9">
    <source>
        <dbReference type="Pfam" id="PF14416"/>
    </source>
</evidence>
<comment type="subcellular location">
    <subcellularLocation>
        <location evidence="1">Membrane</location>
        <topology evidence="1">Single-pass membrane protein</topology>
    </subcellularLocation>
</comment>
<dbReference type="InterPro" id="IPR025846">
    <property type="entry name" value="TBL_N"/>
</dbReference>
<organism evidence="10 11">
    <name type="scientific">Punica granatum</name>
    <name type="common">Pomegranate</name>
    <dbReference type="NCBI Taxonomy" id="22663"/>
    <lineage>
        <taxon>Eukaryota</taxon>
        <taxon>Viridiplantae</taxon>
        <taxon>Streptophyta</taxon>
        <taxon>Embryophyta</taxon>
        <taxon>Tracheophyta</taxon>
        <taxon>Spermatophyta</taxon>
        <taxon>Magnoliopsida</taxon>
        <taxon>eudicotyledons</taxon>
        <taxon>Gunneridae</taxon>
        <taxon>Pentapetalae</taxon>
        <taxon>rosids</taxon>
        <taxon>malvids</taxon>
        <taxon>Myrtales</taxon>
        <taxon>Lythraceae</taxon>
        <taxon>Punica</taxon>
    </lineage>
</organism>
<evidence type="ECO:0000256" key="7">
    <source>
        <dbReference type="SAM" id="Phobius"/>
    </source>
</evidence>
<feature type="domain" description="Trichome birefringence-like N-terminal" evidence="9">
    <location>
        <begin position="63"/>
        <end position="116"/>
    </location>
</feature>
<name>A0A218W4Q8_PUNGR</name>
<evidence type="ECO:0000256" key="3">
    <source>
        <dbReference type="ARBA" id="ARBA00022692"/>
    </source>
</evidence>
<feature type="transmembrane region" description="Helical" evidence="7">
    <location>
        <begin position="20"/>
        <end position="37"/>
    </location>
</feature>
<evidence type="ECO:0000313" key="13">
    <source>
        <dbReference type="RefSeq" id="XP_031398639.1"/>
    </source>
</evidence>
<evidence type="ECO:0000313" key="12">
    <source>
        <dbReference type="Proteomes" id="UP000515151"/>
    </source>
</evidence>
<evidence type="ECO:0000313" key="10">
    <source>
        <dbReference type="EMBL" id="OWM67092.1"/>
    </source>
</evidence>
<reference evidence="11" key="1">
    <citation type="journal article" date="2017" name="Plant J.">
        <title>The pomegranate (Punica granatum L.) genome and the genomics of punicalagin biosynthesis.</title>
        <authorList>
            <person name="Qin G."/>
            <person name="Xu C."/>
            <person name="Ming R."/>
            <person name="Tang H."/>
            <person name="Guyot R."/>
            <person name="Kramer E.M."/>
            <person name="Hu Y."/>
            <person name="Yi X."/>
            <person name="Qi Y."/>
            <person name="Xu X."/>
            <person name="Gao Z."/>
            <person name="Pan H."/>
            <person name="Jian J."/>
            <person name="Tian Y."/>
            <person name="Yue Z."/>
            <person name="Xu Y."/>
        </authorList>
    </citation>
    <scope>NUCLEOTIDE SEQUENCE [LARGE SCALE GENOMIC DNA]</scope>
    <source>
        <strain evidence="11">cv. Dabenzi</strain>
    </source>
</reference>
<dbReference type="Pfam" id="PF13839">
    <property type="entry name" value="PC-Esterase"/>
    <property type="match status" value="1"/>
</dbReference>
<dbReference type="PANTHER" id="PTHR32285:SF11">
    <property type="entry name" value="PROTEIN TRICHOME BIREFRINGENCE-LIKE 34"/>
    <property type="match status" value="1"/>
</dbReference>